<evidence type="ECO:0000256" key="12">
    <source>
        <dbReference type="SAM" id="SignalP"/>
    </source>
</evidence>
<dbReference type="PANTHER" id="PTHR40980">
    <property type="entry name" value="PLUG DOMAIN-CONTAINING PROTEIN"/>
    <property type="match status" value="1"/>
</dbReference>
<dbReference type="InterPro" id="IPR039426">
    <property type="entry name" value="TonB-dep_rcpt-like"/>
</dbReference>
<dbReference type="Pfam" id="PF00593">
    <property type="entry name" value="TonB_dep_Rec_b-barrel"/>
    <property type="match status" value="1"/>
</dbReference>
<evidence type="ECO:0000256" key="1">
    <source>
        <dbReference type="ARBA" id="ARBA00004571"/>
    </source>
</evidence>
<dbReference type="SUPFAM" id="SSF56935">
    <property type="entry name" value="Porins"/>
    <property type="match status" value="1"/>
</dbReference>
<dbReference type="Gene3D" id="2.40.170.20">
    <property type="entry name" value="TonB-dependent receptor, beta-barrel domain"/>
    <property type="match status" value="1"/>
</dbReference>
<dbReference type="InterPro" id="IPR012910">
    <property type="entry name" value="Plug_dom"/>
</dbReference>
<dbReference type="PROSITE" id="PS52016">
    <property type="entry name" value="TONB_DEPENDENT_REC_3"/>
    <property type="match status" value="1"/>
</dbReference>
<dbReference type="GO" id="GO:0006826">
    <property type="term" value="P:iron ion transport"/>
    <property type="evidence" value="ECO:0007669"/>
    <property type="project" value="UniProtKB-KW"/>
</dbReference>
<reference evidence="14 15" key="1">
    <citation type="submission" date="2018-11" db="EMBL/GenBank/DDBJ databases">
        <authorList>
            <person name="Peiro R."/>
            <person name="Begona"/>
            <person name="Cbmso G."/>
            <person name="Lopez M."/>
            <person name="Gonzalez S."/>
            <person name="Sacristan E."/>
            <person name="Castillo E."/>
        </authorList>
    </citation>
    <scope>NUCLEOTIDE SEQUENCE [LARGE SCALE GENOMIC DNA]</scope>
    <source>
        <strain evidence="14">Brev_genome</strain>
    </source>
</reference>
<dbReference type="InterPro" id="IPR036942">
    <property type="entry name" value="Beta-barrel_TonB_sf"/>
</dbReference>
<evidence type="ECO:0000256" key="2">
    <source>
        <dbReference type="ARBA" id="ARBA00022448"/>
    </source>
</evidence>
<organism evidence="14 15">
    <name type="scientific">Brevundimonas mediterranea</name>
    <dbReference type="NCBI Taxonomy" id="74329"/>
    <lineage>
        <taxon>Bacteria</taxon>
        <taxon>Pseudomonadati</taxon>
        <taxon>Pseudomonadota</taxon>
        <taxon>Alphaproteobacteria</taxon>
        <taxon>Caulobacterales</taxon>
        <taxon>Caulobacteraceae</taxon>
        <taxon>Brevundimonas</taxon>
    </lineage>
</organism>
<dbReference type="AlphaFoldDB" id="A0A7Z8Y374"/>
<keyword evidence="15" id="KW-1185">Reference proteome</keyword>
<dbReference type="NCBIfam" id="TIGR01782">
    <property type="entry name" value="TonB-Xanth-Caul"/>
    <property type="match status" value="1"/>
</dbReference>
<comment type="subcellular location">
    <subcellularLocation>
        <location evidence="1 10">Cell outer membrane</location>
        <topology evidence="1 10">Multi-pass membrane protein</topology>
    </subcellularLocation>
</comment>
<keyword evidence="2 10" id="KW-0813">Transport</keyword>
<dbReference type="InterPro" id="IPR037066">
    <property type="entry name" value="Plug_dom_sf"/>
</dbReference>
<dbReference type="PANTHER" id="PTHR40980:SF4">
    <property type="entry name" value="TONB-DEPENDENT RECEPTOR-LIKE BETA-BARREL DOMAIN-CONTAINING PROTEIN"/>
    <property type="match status" value="1"/>
</dbReference>
<name>A0A7Z8Y374_9CAUL</name>
<proteinExistence type="inferred from homology"/>
<gene>
    <name evidence="14" type="primary">fpvA_3</name>
    <name evidence="14" type="ORF">BREV_BREV_01522</name>
</gene>
<dbReference type="GO" id="GO:0009279">
    <property type="term" value="C:cell outer membrane"/>
    <property type="evidence" value="ECO:0007669"/>
    <property type="project" value="UniProtKB-SubCell"/>
</dbReference>
<dbReference type="SMART" id="SM00965">
    <property type="entry name" value="STN"/>
    <property type="match status" value="1"/>
</dbReference>
<keyword evidence="6" id="KW-0408">Iron</keyword>
<dbReference type="Pfam" id="PF07660">
    <property type="entry name" value="STN"/>
    <property type="match status" value="1"/>
</dbReference>
<feature type="signal peptide" evidence="12">
    <location>
        <begin position="1"/>
        <end position="44"/>
    </location>
</feature>
<dbReference type="Pfam" id="PF07715">
    <property type="entry name" value="Plug"/>
    <property type="match status" value="1"/>
</dbReference>
<keyword evidence="4" id="KW-0406">Ion transport</keyword>
<evidence type="ECO:0000259" key="13">
    <source>
        <dbReference type="SMART" id="SM00965"/>
    </source>
</evidence>
<evidence type="ECO:0000256" key="3">
    <source>
        <dbReference type="ARBA" id="ARBA00022452"/>
    </source>
</evidence>
<keyword evidence="9 10" id="KW-0998">Cell outer membrane</keyword>
<comment type="caution">
    <text evidence="14">The sequence shown here is derived from an EMBL/GenBank/DDBJ whole genome shotgun (WGS) entry which is preliminary data.</text>
</comment>
<feature type="domain" description="Secretin/TonB short N-terminal" evidence="13">
    <location>
        <begin position="77"/>
        <end position="127"/>
    </location>
</feature>
<evidence type="ECO:0000313" key="15">
    <source>
        <dbReference type="Proteomes" id="UP000289220"/>
    </source>
</evidence>
<evidence type="ECO:0000256" key="11">
    <source>
        <dbReference type="RuleBase" id="RU003357"/>
    </source>
</evidence>
<evidence type="ECO:0000256" key="4">
    <source>
        <dbReference type="ARBA" id="ARBA00022496"/>
    </source>
</evidence>
<evidence type="ECO:0000313" key="14">
    <source>
        <dbReference type="EMBL" id="VDC49873.1"/>
    </source>
</evidence>
<keyword evidence="8 10" id="KW-0472">Membrane</keyword>
<keyword evidence="12" id="KW-0732">Signal</keyword>
<dbReference type="Proteomes" id="UP000289220">
    <property type="component" value="Unassembled WGS sequence"/>
</dbReference>
<dbReference type="InterPro" id="IPR000531">
    <property type="entry name" value="Beta-barrel_TonB"/>
</dbReference>
<comment type="similarity">
    <text evidence="10 11">Belongs to the TonB-dependent receptor family.</text>
</comment>
<dbReference type="EMBL" id="UXHF01000025">
    <property type="protein sequence ID" value="VDC49873.1"/>
    <property type="molecule type" value="Genomic_DNA"/>
</dbReference>
<keyword evidence="5 10" id="KW-0812">Transmembrane</keyword>
<keyword evidence="14" id="KW-0675">Receptor</keyword>
<protein>
    <submittedName>
        <fullName evidence="14">Ferripyoverdine receptor</fullName>
    </submittedName>
</protein>
<accession>A0A7Z8Y374</accession>
<dbReference type="Gene3D" id="2.170.130.10">
    <property type="entry name" value="TonB-dependent receptor, plug domain"/>
    <property type="match status" value="1"/>
</dbReference>
<dbReference type="InterPro" id="IPR011662">
    <property type="entry name" value="Secretin/TonB_short_N"/>
</dbReference>
<evidence type="ECO:0000256" key="6">
    <source>
        <dbReference type="ARBA" id="ARBA00023004"/>
    </source>
</evidence>
<evidence type="ECO:0000256" key="8">
    <source>
        <dbReference type="ARBA" id="ARBA00023136"/>
    </source>
</evidence>
<dbReference type="InterPro" id="IPR010104">
    <property type="entry name" value="TonB_rcpt_bac"/>
</dbReference>
<keyword evidence="7 11" id="KW-0798">TonB box</keyword>
<sequence>MFVVFPNSGQVRPRGIYHMRIYKTGLLAAAAVAVLTSAAAPAQAWQAASSAEARAAINIPAQDLGRAIQTLSRQTGLQIVFDPELTRGQRAQAVSGSMTPREALRRMIAGSGVEAREVRGVLTLVRQTAEASMPTPDATVLEEVLVVGYAAGMRRSLDAKRDADFISDVISADDMGDLPANNVAESLSRLPGVNAVRNHTTGEGDRITIRGLSTELNNYTMNGVRIGGTGSPDDSFYRGVRLSFLPPEGIDSITVVKSLTPDRDGDALGGSIDIRTPTAFDHKPTYGVLSASAGLLDKFDDKTSGEVSGSFGRQFNDHWGVFVTASWSRRKSQFEQNGVDGDNQPPVWYEDSESLGWDTSTFVLRGMNLAFGETEVERKGLNASLDYRGDHHDFHFRGQFNEYTQDEFDNRLNFRNDTSKNSTRLTQVDKTATGLANPDDAIIGSGAKGNIYSYTTAQIVDRDGDGVITDADRSTKSYYTLNGASGTWDPQGFRLRRFWEGSRETGSLMSLNLGGVSRYGDFKLDYDLSYAKSEDNIDDSYDMEFRSDKYGWLGNKGVDIVNFGDSRFPKWVLNDAGMAAVQDPAQYKYAGLSGEVGGAQEDLWQGQFNAEWRPVSPWLDSVKGGAKFYSSKRATYSGEFLDLDAEGTLADFSAFYGREVTDLFDGEYTGLYRLGVIIDNQAMLAELQRAMNGDSSFFEGFATDPSSAKLSGEDSFEFKEDILAGYLMATARFGDAQIIGGLRVESTRNDISAYVLDEVQGERFTTDKSDFVNVLPSIHLNYALNRNTKVRAAIWTSFARPDIARMTSAREYSYDIDPDGDGEENPTSDWVLIGIEQGNPDLKPMKAINYDLSIERYNGDTGAYSLGLFYKDIENFLFRSASSNIRDGTAGANIGPDGVTISMPNNGKWAEVYGVEMSAQQIFYWLPGALSGLGASVNLTLQHSEAETGISWHPAGYTLPLMETPEAIANVQLFWQYSGWEAYAAYSYQSEFLEGIQDFGNNPYEQDYEFVDLNVRRKLWGGATASLQVQNLFDNHTYWYTAGSSTASSRAYIKNGRSISLGLTYVF</sequence>
<evidence type="ECO:0000256" key="9">
    <source>
        <dbReference type="ARBA" id="ARBA00023237"/>
    </source>
</evidence>
<keyword evidence="3 10" id="KW-1134">Transmembrane beta strand</keyword>
<evidence type="ECO:0000256" key="5">
    <source>
        <dbReference type="ARBA" id="ARBA00022692"/>
    </source>
</evidence>
<dbReference type="Gene3D" id="3.55.50.30">
    <property type="match status" value="1"/>
</dbReference>
<feature type="chain" id="PRO_5031409445" evidence="12">
    <location>
        <begin position="45"/>
        <end position="1067"/>
    </location>
</feature>
<evidence type="ECO:0000256" key="7">
    <source>
        <dbReference type="ARBA" id="ARBA00023077"/>
    </source>
</evidence>
<keyword evidence="4" id="KW-0410">Iron transport</keyword>
<evidence type="ECO:0000256" key="10">
    <source>
        <dbReference type="PROSITE-ProRule" id="PRU01360"/>
    </source>
</evidence>